<dbReference type="InterPro" id="IPR050595">
    <property type="entry name" value="Bact_response_regulator"/>
</dbReference>
<evidence type="ECO:0000259" key="3">
    <source>
        <dbReference type="PROSITE" id="PS50110"/>
    </source>
</evidence>
<dbReference type="PANTHER" id="PTHR44591:SF21">
    <property type="entry name" value="TWO-COMPONENT RESPONSE REGULATOR"/>
    <property type="match status" value="1"/>
</dbReference>
<keyword evidence="5" id="KW-1185">Reference proteome</keyword>
<dbReference type="EMBL" id="JARYGX010000009">
    <property type="protein sequence ID" value="MDH7452241.1"/>
    <property type="molecule type" value="Genomic_DNA"/>
</dbReference>
<feature type="modified residue" description="4-aspartylphosphate" evidence="2">
    <location>
        <position position="55"/>
    </location>
</feature>
<organism evidence="4 5">
    <name type="scientific">Luteimonas composti</name>
    <dbReference type="NCBI Taxonomy" id="398257"/>
    <lineage>
        <taxon>Bacteria</taxon>
        <taxon>Pseudomonadati</taxon>
        <taxon>Pseudomonadota</taxon>
        <taxon>Gammaproteobacteria</taxon>
        <taxon>Lysobacterales</taxon>
        <taxon>Lysobacteraceae</taxon>
        <taxon>Luteimonas</taxon>
    </lineage>
</organism>
<dbReference type="RefSeq" id="WP_280941442.1">
    <property type="nucleotide sequence ID" value="NZ_JARYGX010000009.1"/>
</dbReference>
<sequence>MRSQVVLLVDDEIDIVELVGEALEDLGFEVVTARSGVEALGQLAAGRPFDFVVTDVSMPGGVSGTDLARRARELHPQARLIVASGHPRAHLPEVPVDVEFLPKPYRLGQLLDLLQPS</sequence>
<reference evidence="4" key="2">
    <citation type="submission" date="2023-04" db="EMBL/GenBank/DDBJ databases">
        <authorList>
            <person name="Sun J.-Q."/>
        </authorList>
    </citation>
    <scope>NUCLEOTIDE SEQUENCE</scope>
    <source>
        <strain evidence="4">CC-YY355</strain>
    </source>
</reference>
<dbReference type="PANTHER" id="PTHR44591">
    <property type="entry name" value="STRESS RESPONSE REGULATOR PROTEIN 1"/>
    <property type="match status" value="1"/>
</dbReference>
<evidence type="ECO:0000256" key="2">
    <source>
        <dbReference type="PROSITE-ProRule" id="PRU00169"/>
    </source>
</evidence>
<dbReference type="Gene3D" id="3.40.50.2300">
    <property type="match status" value="1"/>
</dbReference>
<evidence type="ECO:0000256" key="1">
    <source>
        <dbReference type="ARBA" id="ARBA00022553"/>
    </source>
</evidence>
<evidence type="ECO:0000313" key="5">
    <source>
        <dbReference type="Proteomes" id="UP001160550"/>
    </source>
</evidence>
<name>A0ABT6MNR9_9GAMM</name>
<accession>A0ABT6MNR9</accession>
<comment type="caution">
    <text evidence="4">The sequence shown here is derived from an EMBL/GenBank/DDBJ whole genome shotgun (WGS) entry which is preliminary data.</text>
</comment>
<dbReference type="Proteomes" id="UP001160550">
    <property type="component" value="Unassembled WGS sequence"/>
</dbReference>
<keyword evidence="1 2" id="KW-0597">Phosphoprotein</keyword>
<dbReference type="InterPro" id="IPR001789">
    <property type="entry name" value="Sig_transdc_resp-reg_receiver"/>
</dbReference>
<gene>
    <name evidence="4" type="ORF">QF205_03975</name>
</gene>
<dbReference type="SMART" id="SM00448">
    <property type="entry name" value="REC"/>
    <property type="match status" value="1"/>
</dbReference>
<proteinExistence type="predicted"/>
<dbReference type="InterPro" id="IPR011006">
    <property type="entry name" value="CheY-like_superfamily"/>
</dbReference>
<dbReference type="Pfam" id="PF00072">
    <property type="entry name" value="Response_reg"/>
    <property type="match status" value="1"/>
</dbReference>
<evidence type="ECO:0000313" key="4">
    <source>
        <dbReference type="EMBL" id="MDH7452241.1"/>
    </source>
</evidence>
<protein>
    <submittedName>
        <fullName evidence="4">Response regulator</fullName>
    </submittedName>
</protein>
<dbReference type="PROSITE" id="PS50110">
    <property type="entry name" value="RESPONSE_REGULATORY"/>
    <property type="match status" value="1"/>
</dbReference>
<reference evidence="4" key="1">
    <citation type="journal article" date="2007" name="Int. J. Syst. Evol. Microbiol.">
        <title>Luteimonas composti sp. nov., a moderately thermophilic bacterium isolated from food waste.</title>
        <authorList>
            <person name="Young C.C."/>
            <person name="Kampfer P."/>
            <person name="Chen W.M."/>
            <person name="Yen W.S."/>
            <person name="Arun A.B."/>
            <person name="Lai W.A."/>
            <person name="Shen F.T."/>
            <person name="Rekha P.D."/>
            <person name="Lin K.Y."/>
            <person name="Chou J.H."/>
        </authorList>
    </citation>
    <scope>NUCLEOTIDE SEQUENCE</scope>
    <source>
        <strain evidence="4">CC-YY355</strain>
    </source>
</reference>
<feature type="domain" description="Response regulatory" evidence="3">
    <location>
        <begin position="5"/>
        <end position="117"/>
    </location>
</feature>
<dbReference type="SUPFAM" id="SSF52172">
    <property type="entry name" value="CheY-like"/>
    <property type="match status" value="1"/>
</dbReference>